<dbReference type="Gene3D" id="1.20.1250.20">
    <property type="entry name" value="MFS general substrate transporter like domains"/>
    <property type="match status" value="2"/>
</dbReference>
<protein>
    <recommendedName>
        <fullName evidence="4">Major facilitator superfamily (MFS) profile domain-containing protein</fullName>
    </recommendedName>
</protein>
<keyword evidence="1" id="KW-0812">Transmembrane</keyword>
<keyword evidence="1" id="KW-1133">Transmembrane helix</keyword>
<feature type="transmembrane region" description="Helical" evidence="1">
    <location>
        <begin position="298"/>
        <end position="321"/>
    </location>
</feature>
<comment type="caution">
    <text evidence="2">The sequence shown here is derived from an EMBL/GenBank/DDBJ whole genome shotgun (WGS) entry which is preliminary data.</text>
</comment>
<feature type="transmembrane region" description="Helical" evidence="1">
    <location>
        <begin position="126"/>
        <end position="148"/>
    </location>
</feature>
<feature type="transmembrane region" description="Helical" evidence="1">
    <location>
        <begin position="38"/>
        <end position="57"/>
    </location>
</feature>
<dbReference type="PANTHER" id="PTHR11360:SF251">
    <property type="entry name" value="MAJOR FACILITATOR SUPERFAMILY (MFS) PROFILE DOMAIN-CONTAINING PROTEIN"/>
    <property type="match status" value="1"/>
</dbReference>
<dbReference type="SUPFAM" id="SSF103473">
    <property type="entry name" value="MFS general substrate transporter"/>
    <property type="match status" value="1"/>
</dbReference>
<reference evidence="2 3" key="1">
    <citation type="submission" date="2022-12" db="EMBL/GenBank/DDBJ databases">
        <title>Chromosome-level genome of Tegillarca granosa.</title>
        <authorList>
            <person name="Kim J."/>
        </authorList>
    </citation>
    <scope>NUCLEOTIDE SEQUENCE [LARGE SCALE GENOMIC DNA]</scope>
    <source>
        <strain evidence="2">Teg-2019</strain>
        <tissue evidence="2">Adductor muscle</tissue>
    </source>
</reference>
<feature type="transmembrane region" description="Helical" evidence="1">
    <location>
        <begin position="66"/>
        <end position="85"/>
    </location>
</feature>
<dbReference type="PANTHER" id="PTHR11360">
    <property type="entry name" value="MONOCARBOXYLATE TRANSPORTER"/>
    <property type="match status" value="1"/>
</dbReference>
<name>A0ABQ9FBR3_TEGGR</name>
<proteinExistence type="predicted"/>
<evidence type="ECO:0000256" key="1">
    <source>
        <dbReference type="SAM" id="Phobius"/>
    </source>
</evidence>
<gene>
    <name evidence="2" type="ORF">KUTeg_006930</name>
</gene>
<evidence type="ECO:0000313" key="2">
    <source>
        <dbReference type="EMBL" id="KAJ8314780.1"/>
    </source>
</evidence>
<evidence type="ECO:0000313" key="3">
    <source>
        <dbReference type="Proteomes" id="UP001217089"/>
    </source>
</evidence>
<dbReference type="Pfam" id="PF07690">
    <property type="entry name" value="MFS_1"/>
    <property type="match status" value="1"/>
</dbReference>
<evidence type="ECO:0008006" key="4">
    <source>
        <dbReference type="Google" id="ProtNLM"/>
    </source>
</evidence>
<feature type="transmembrane region" description="Helical" evidence="1">
    <location>
        <begin position="272"/>
        <end position="292"/>
    </location>
</feature>
<dbReference type="InterPro" id="IPR050327">
    <property type="entry name" value="Proton-linked_MCT"/>
</dbReference>
<dbReference type="InterPro" id="IPR036259">
    <property type="entry name" value="MFS_trans_sf"/>
</dbReference>
<dbReference type="InterPro" id="IPR011701">
    <property type="entry name" value="MFS"/>
</dbReference>
<dbReference type="Proteomes" id="UP001217089">
    <property type="component" value="Unassembled WGS sequence"/>
</dbReference>
<sequence>MLMNGIIFSIINTFGIIYARMVKENQQSVQNVAFKTSWVGSVNIGVLFSMSFAPIIIKDRIGLRSMAIFGAVFGSSGLILSGFVIQLEYLYVTFGIMLGIGMAFLYNPSLIILADYFDRRIGLANGLVTFGSALFSVVMSLVLPIVLSHFGVKYTLISIGVLFFTLIFPALTFKPLQKENAKAKSSPVCRKKIIKILCKTTVWKNKTFVIWVLLLGLMGFGVFIPAVHMVKHSKDNFADYNADLLITVMQISSGASRLIFGRISDIKSFNRIYMQQIALFVYGVGTSCIPFINNFILLAIVAGILGVGDGIIVLLVGPIIFDIVGPTYASEGIGWFFVIATIPVLLGPPTAGIYIYFIIYMHSIQNKSFRIFISGPIGRLYCCTR</sequence>
<feature type="transmembrane region" description="Helical" evidence="1">
    <location>
        <begin position="208"/>
        <end position="228"/>
    </location>
</feature>
<feature type="transmembrane region" description="Helical" evidence="1">
    <location>
        <begin position="154"/>
        <end position="173"/>
    </location>
</feature>
<feature type="transmembrane region" description="Helical" evidence="1">
    <location>
        <begin position="91"/>
        <end position="114"/>
    </location>
</feature>
<keyword evidence="1" id="KW-0472">Membrane</keyword>
<organism evidence="2 3">
    <name type="scientific">Tegillarca granosa</name>
    <name type="common">Malaysian cockle</name>
    <name type="synonym">Anadara granosa</name>
    <dbReference type="NCBI Taxonomy" id="220873"/>
    <lineage>
        <taxon>Eukaryota</taxon>
        <taxon>Metazoa</taxon>
        <taxon>Spiralia</taxon>
        <taxon>Lophotrochozoa</taxon>
        <taxon>Mollusca</taxon>
        <taxon>Bivalvia</taxon>
        <taxon>Autobranchia</taxon>
        <taxon>Pteriomorphia</taxon>
        <taxon>Arcoida</taxon>
        <taxon>Arcoidea</taxon>
        <taxon>Arcidae</taxon>
        <taxon>Tegillarca</taxon>
    </lineage>
</organism>
<dbReference type="EMBL" id="JARBDR010000337">
    <property type="protein sequence ID" value="KAJ8314780.1"/>
    <property type="molecule type" value="Genomic_DNA"/>
</dbReference>
<accession>A0ABQ9FBR3</accession>
<feature type="transmembrane region" description="Helical" evidence="1">
    <location>
        <begin position="333"/>
        <end position="359"/>
    </location>
</feature>
<keyword evidence="3" id="KW-1185">Reference proteome</keyword>